<proteinExistence type="predicted"/>
<evidence type="ECO:0000313" key="2">
    <source>
        <dbReference type="EMBL" id="HEU97364.1"/>
    </source>
</evidence>
<sequence>MIEELDIAEILKLGSGLFALILLFISLLAYRRIKQKRILFVSAAFALYVIKIIAEHVDIFIPNLDTSLLDLLLSFIDFAILLLFFLAVVRNEKEEHG</sequence>
<feature type="transmembrane region" description="Helical" evidence="1">
    <location>
        <begin position="37"/>
        <end position="54"/>
    </location>
</feature>
<accession>A0A7C2UVK7</accession>
<evidence type="ECO:0000256" key="1">
    <source>
        <dbReference type="SAM" id="Phobius"/>
    </source>
</evidence>
<organism evidence="2">
    <name type="scientific">Fervidicoccus fontis</name>
    <dbReference type="NCBI Taxonomy" id="683846"/>
    <lineage>
        <taxon>Archaea</taxon>
        <taxon>Thermoproteota</taxon>
        <taxon>Thermoprotei</taxon>
        <taxon>Fervidicoccales</taxon>
        <taxon>Fervidicoccaceae</taxon>
        <taxon>Fervidicoccus</taxon>
    </lineage>
</organism>
<keyword evidence="1" id="KW-0812">Transmembrane</keyword>
<keyword evidence="1" id="KW-0472">Membrane</keyword>
<reference evidence="2" key="1">
    <citation type="journal article" date="2020" name="mSystems">
        <title>Genome- and Community-Level Interaction Insights into Carbon Utilization and Element Cycling Functions of Hydrothermarchaeota in Hydrothermal Sediment.</title>
        <authorList>
            <person name="Zhou Z."/>
            <person name="Liu Y."/>
            <person name="Xu W."/>
            <person name="Pan J."/>
            <person name="Luo Z.H."/>
            <person name="Li M."/>
        </authorList>
    </citation>
    <scope>NUCLEOTIDE SEQUENCE [LARGE SCALE GENOMIC DNA]</scope>
    <source>
        <strain evidence="2">SpSt-1259</strain>
    </source>
</reference>
<gene>
    <name evidence="2" type="ORF">ENO36_00710</name>
</gene>
<comment type="caution">
    <text evidence="2">The sequence shown here is derived from an EMBL/GenBank/DDBJ whole genome shotgun (WGS) entry which is preliminary data.</text>
</comment>
<feature type="transmembrane region" description="Helical" evidence="1">
    <location>
        <begin position="66"/>
        <end position="89"/>
    </location>
</feature>
<dbReference type="AlphaFoldDB" id="A0A7C2UVK7"/>
<feature type="transmembrane region" description="Helical" evidence="1">
    <location>
        <begin position="13"/>
        <end position="30"/>
    </location>
</feature>
<name>A0A7C2UVK7_9CREN</name>
<dbReference type="EMBL" id="DSFE01000018">
    <property type="protein sequence ID" value="HEU97364.1"/>
    <property type="molecule type" value="Genomic_DNA"/>
</dbReference>
<protein>
    <submittedName>
        <fullName evidence="2">Uncharacterized protein</fullName>
    </submittedName>
</protein>
<dbReference type="Proteomes" id="UP000885664">
    <property type="component" value="Unassembled WGS sequence"/>
</dbReference>
<keyword evidence="1" id="KW-1133">Transmembrane helix</keyword>